<dbReference type="Pfam" id="PF00107">
    <property type="entry name" value="ADH_zinc_N"/>
    <property type="match status" value="1"/>
</dbReference>
<keyword evidence="5" id="KW-0560">Oxidoreductase</keyword>
<feature type="domain" description="Enoyl reductase (ER)" evidence="7">
    <location>
        <begin position="18"/>
        <end position="338"/>
    </location>
</feature>
<keyword evidence="4" id="KW-0862">Zinc</keyword>
<dbReference type="AlphaFoldDB" id="A0A6G1L428"/>
<dbReference type="SUPFAM" id="SSF50129">
    <property type="entry name" value="GroES-like"/>
    <property type="match status" value="1"/>
</dbReference>
<keyword evidence="6" id="KW-0520">NAD</keyword>
<accession>A0A6G1L428</accession>
<dbReference type="Pfam" id="PF08240">
    <property type="entry name" value="ADH_N"/>
    <property type="match status" value="1"/>
</dbReference>
<dbReference type="InterPro" id="IPR036291">
    <property type="entry name" value="NAD(P)-bd_dom_sf"/>
</dbReference>
<dbReference type="OrthoDB" id="1560166at2759"/>
<reference evidence="8" key="1">
    <citation type="journal article" date="2020" name="Stud. Mycol.">
        <title>101 Dothideomycetes genomes: a test case for predicting lifestyles and emergence of pathogens.</title>
        <authorList>
            <person name="Haridas S."/>
            <person name="Albert R."/>
            <person name="Binder M."/>
            <person name="Bloem J."/>
            <person name="Labutti K."/>
            <person name="Salamov A."/>
            <person name="Andreopoulos B."/>
            <person name="Baker S."/>
            <person name="Barry K."/>
            <person name="Bills G."/>
            <person name="Bluhm B."/>
            <person name="Cannon C."/>
            <person name="Castanera R."/>
            <person name="Culley D."/>
            <person name="Daum C."/>
            <person name="Ezra D."/>
            <person name="Gonzalez J."/>
            <person name="Henrissat B."/>
            <person name="Kuo A."/>
            <person name="Liang C."/>
            <person name="Lipzen A."/>
            <person name="Lutzoni F."/>
            <person name="Magnuson J."/>
            <person name="Mondo S."/>
            <person name="Nolan M."/>
            <person name="Ohm R."/>
            <person name="Pangilinan J."/>
            <person name="Park H.-J."/>
            <person name="Ramirez L."/>
            <person name="Alfaro M."/>
            <person name="Sun H."/>
            <person name="Tritt A."/>
            <person name="Yoshinaga Y."/>
            <person name="Zwiers L.-H."/>
            <person name="Turgeon B."/>
            <person name="Goodwin S."/>
            <person name="Spatafora J."/>
            <person name="Crous P."/>
            <person name="Grigoriev I."/>
        </authorList>
    </citation>
    <scope>NUCLEOTIDE SEQUENCE</scope>
    <source>
        <strain evidence="8">CBS 116005</strain>
    </source>
</reference>
<name>A0A6G1L428_9PEZI</name>
<dbReference type="PANTHER" id="PTHR42940">
    <property type="entry name" value="ALCOHOL DEHYDROGENASE 1-RELATED"/>
    <property type="match status" value="1"/>
</dbReference>
<dbReference type="InterPro" id="IPR020843">
    <property type="entry name" value="ER"/>
</dbReference>
<dbReference type="InterPro" id="IPR013149">
    <property type="entry name" value="ADH-like_C"/>
</dbReference>
<dbReference type="InterPro" id="IPR013154">
    <property type="entry name" value="ADH-like_N"/>
</dbReference>
<sequence>MSQQIPKTMKAACLVAQGKPLEIKEVPVPEIQDGEILLKVHACGVCHSDHHVHAGDMGPPQIQRLGHEYVGTVVKVSPTEKKWKIGDRVGGAWHGGHDFSCTACGRGKFQMCSNKTINGVMRDGGYGEYATLRTEAAVRIPKDVDPAEVAPLLCAGVTVFNGMRNMGITPGDVVAIQGLGGLGHLAIQYARKMGFHTVALSRGTQKKDFAMQLGADSYIDTEASNVGEELQKLGGAACVVITAPNPEVIDPLLNGLAPEGKLLVHVAIGPVQVNTVPLVLNALQVRGWPSGHPLDSEEAIKFAQTHGVKCMIEKFPLEKANEALDHMLSGKVRFRGVLTME</sequence>
<dbReference type="CDD" id="cd08296">
    <property type="entry name" value="CAD_like"/>
    <property type="match status" value="1"/>
</dbReference>
<dbReference type="GO" id="GO:0004022">
    <property type="term" value="F:alcohol dehydrogenase (NAD+) activity"/>
    <property type="evidence" value="ECO:0007669"/>
    <property type="project" value="TreeGrafter"/>
</dbReference>
<dbReference type="Proteomes" id="UP000799436">
    <property type="component" value="Unassembled WGS sequence"/>
</dbReference>
<evidence type="ECO:0000256" key="4">
    <source>
        <dbReference type="ARBA" id="ARBA00022833"/>
    </source>
</evidence>
<evidence type="ECO:0000256" key="1">
    <source>
        <dbReference type="ARBA" id="ARBA00001947"/>
    </source>
</evidence>
<dbReference type="EMBL" id="ML995853">
    <property type="protein sequence ID" value="KAF2767683.1"/>
    <property type="molecule type" value="Genomic_DNA"/>
</dbReference>
<evidence type="ECO:0000256" key="2">
    <source>
        <dbReference type="ARBA" id="ARBA00008072"/>
    </source>
</evidence>
<comment type="similarity">
    <text evidence="2">Belongs to the zinc-containing alcohol dehydrogenase family.</text>
</comment>
<evidence type="ECO:0000256" key="6">
    <source>
        <dbReference type="ARBA" id="ARBA00023027"/>
    </source>
</evidence>
<protein>
    <submittedName>
        <fullName evidence="8">GroES-like protein</fullName>
    </submittedName>
</protein>
<comment type="cofactor">
    <cofactor evidence="1">
        <name>Zn(2+)</name>
        <dbReference type="ChEBI" id="CHEBI:29105"/>
    </cofactor>
</comment>
<evidence type="ECO:0000313" key="9">
    <source>
        <dbReference type="Proteomes" id="UP000799436"/>
    </source>
</evidence>
<proteinExistence type="inferred from homology"/>
<gene>
    <name evidence="8" type="ORF">EJ03DRAFT_296226</name>
</gene>
<dbReference type="GO" id="GO:0005737">
    <property type="term" value="C:cytoplasm"/>
    <property type="evidence" value="ECO:0007669"/>
    <property type="project" value="TreeGrafter"/>
</dbReference>
<keyword evidence="3" id="KW-0479">Metal-binding</keyword>
<dbReference type="SMART" id="SM00829">
    <property type="entry name" value="PKS_ER"/>
    <property type="match status" value="1"/>
</dbReference>
<evidence type="ECO:0000313" key="8">
    <source>
        <dbReference type="EMBL" id="KAF2767683.1"/>
    </source>
</evidence>
<dbReference type="FunFam" id="3.40.50.720:FF:000039">
    <property type="entry name" value="Alcohol dehydrogenase AdhP"/>
    <property type="match status" value="1"/>
</dbReference>
<organism evidence="8 9">
    <name type="scientific">Teratosphaeria nubilosa</name>
    <dbReference type="NCBI Taxonomy" id="161662"/>
    <lineage>
        <taxon>Eukaryota</taxon>
        <taxon>Fungi</taxon>
        <taxon>Dikarya</taxon>
        <taxon>Ascomycota</taxon>
        <taxon>Pezizomycotina</taxon>
        <taxon>Dothideomycetes</taxon>
        <taxon>Dothideomycetidae</taxon>
        <taxon>Mycosphaerellales</taxon>
        <taxon>Teratosphaeriaceae</taxon>
        <taxon>Teratosphaeria</taxon>
    </lineage>
</organism>
<dbReference type="GO" id="GO:0046872">
    <property type="term" value="F:metal ion binding"/>
    <property type="evidence" value="ECO:0007669"/>
    <property type="project" value="UniProtKB-KW"/>
</dbReference>
<dbReference type="InterPro" id="IPR011032">
    <property type="entry name" value="GroES-like_sf"/>
</dbReference>
<dbReference type="Gene3D" id="3.90.180.10">
    <property type="entry name" value="Medium-chain alcohol dehydrogenases, catalytic domain"/>
    <property type="match status" value="1"/>
</dbReference>
<evidence type="ECO:0000256" key="3">
    <source>
        <dbReference type="ARBA" id="ARBA00022723"/>
    </source>
</evidence>
<evidence type="ECO:0000256" key="5">
    <source>
        <dbReference type="ARBA" id="ARBA00023002"/>
    </source>
</evidence>
<dbReference type="PANTHER" id="PTHR42940:SF7">
    <property type="entry name" value="ALCOHOL DEHYDROGENASE-LIKE N-TERMINAL DOMAIN-CONTAINING PROTEIN"/>
    <property type="match status" value="1"/>
</dbReference>
<evidence type="ECO:0000259" key="7">
    <source>
        <dbReference type="SMART" id="SM00829"/>
    </source>
</evidence>
<keyword evidence="9" id="KW-1185">Reference proteome</keyword>
<dbReference type="SUPFAM" id="SSF51735">
    <property type="entry name" value="NAD(P)-binding Rossmann-fold domains"/>
    <property type="match status" value="1"/>
</dbReference>
<dbReference type="Gene3D" id="3.40.50.720">
    <property type="entry name" value="NAD(P)-binding Rossmann-like Domain"/>
    <property type="match status" value="1"/>
</dbReference>